<comment type="similarity">
    <text evidence="2">Belongs to the AB hydrolase superfamily. Lipase family.</text>
</comment>
<dbReference type="eggNOG" id="ENOG502S2P7">
    <property type="taxonomic scope" value="Eukaryota"/>
</dbReference>
<evidence type="ECO:0000313" key="3">
    <source>
        <dbReference type="EMBL" id="EXV05196.1"/>
    </source>
</evidence>
<reference evidence="3 4" key="1">
    <citation type="submission" date="2014-02" db="EMBL/GenBank/DDBJ databases">
        <title>The genome sequence of the entomopathogenic fungus Metarhizium robertsii ARSEF 2575.</title>
        <authorList>
            <person name="Giuliano Garisto Donzelli B."/>
            <person name="Roe B.A."/>
            <person name="Macmil S.L."/>
            <person name="Krasnoff S.B."/>
            <person name="Gibson D.M."/>
        </authorList>
    </citation>
    <scope>NUCLEOTIDE SEQUENCE [LARGE SCALE GENOMIC DNA]</scope>
    <source>
        <strain evidence="3 4">ARSEF 2575</strain>
    </source>
</reference>
<evidence type="ECO:0000256" key="1">
    <source>
        <dbReference type="ARBA" id="ARBA00022801"/>
    </source>
</evidence>
<dbReference type="EMBL" id="JELW01000002">
    <property type="protein sequence ID" value="EXV05196.1"/>
    <property type="molecule type" value="Genomic_DNA"/>
</dbReference>
<dbReference type="Proteomes" id="UP000030151">
    <property type="component" value="Unassembled WGS sequence"/>
</dbReference>
<dbReference type="Gene3D" id="3.40.50.1820">
    <property type="entry name" value="alpha/beta hydrolase"/>
    <property type="match status" value="1"/>
</dbReference>
<keyword evidence="2" id="KW-0732">Signal</keyword>
<evidence type="ECO:0000313" key="4">
    <source>
        <dbReference type="Proteomes" id="UP000030151"/>
    </source>
</evidence>
<dbReference type="InterPro" id="IPR029058">
    <property type="entry name" value="AB_hydrolase_fold"/>
</dbReference>
<gene>
    <name evidence="3" type="ORF">X797_002884</name>
</gene>
<dbReference type="GO" id="GO:0004806">
    <property type="term" value="F:triacylglycerol lipase activity"/>
    <property type="evidence" value="ECO:0007669"/>
    <property type="project" value="UniProtKB-UniRule"/>
</dbReference>
<dbReference type="Gene3D" id="1.10.260.130">
    <property type="match status" value="1"/>
</dbReference>
<proteinExistence type="inferred from homology"/>
<dbReference type="OrthoDB" id="2373480at2759"/>
<sequence>MISTMICQLALWLTLFSWTISGDAGVGAVLEARAPPPLPSADGFYKLPDNLDSYAPGAIIRHRPPPNPIAVAGLIHSQNQYPVHLDASYQLLYRTTDSLNNATATVLTVLVPRNANFNKVLSYQAVDDASNINCAPSYAFQLDSGPSVAQGEVLLVEAALEQGWVVIVPDYLGPKGAFLANALAGQAVLDGIRAARNSGAITGIGKNPTVTLWGYSGGSLATLFAAELQPSYAPEVAIAGAAAGGAVPNITTVLGKVDGTGAAGLIPAGILGLAHQYPEVDALIQKHVLPQHKDEFYKADKMCLLGNINEFSGKNLSQFVDDPSLLYANPTVVRIAGENDLGQHAPKAPLLVYKATKDEVSPVAETDALVDWYCKQGATVQYLRDESTNHESLAVTGAPKALAWLRGRMNGEDHQTACETKTVYSVLLDFGALAILPKVLLDAFLDVIGKRVGPFIKW</sequence>
<protein>
    <submittedName>
        <fullName evidence="3">Secretory lipase family protein</fullName>
    </submittedName>
</protein>
<dbReference type="PANTHER" id="PTHR34853:SF5">
    <property type="entry name" value="LIP-DOMAIN-CONTAINING PROTEIN-RELATED"/>
    <property type="match status" value="1"/>
</dbReference>
<dbReference type="SUPFAM" id="SSF53474">
    <property type="entry name" value="alpha/beta-Hydrolases"/>
    <property type="match status" value="1"/>
</dbReference>
<dbReference type="Pfam" id="PF03583">
    <property type="entry name" value="LIP"/>
    <property type="match status" value="1"/>
</dbReference>
<keyword evidence="1" id="KW-0378">Hydrolase</keyword>
<dbReference type="PANTHER" id="PTHR34853">
    <property type="match status" value="1"/>
</dbReference>
<organism evidence="3 4">
    <name type="scientific">Metarhizium robertsii</name>
    <dbReference type="NCBI Taxonomy" id="568076"/>
    <lineage>
        <taxon>Eukaryota</taxon>
        <taxon>Fungi</taxon>
        <taxon>Dikarya</taxon>
        <taxon>Ascomycota</taxon>
        <taxon>Pezizomycotina</taxon>
        <taxon>Sordariomycetes</taxon>
        <taxon>Hypocreomycetidae</taxon>
        <taxon>Hypocreales</taxon>
        <taxon>Clavicipitaceae</taxon>
        <taxon>Metarhizium</taxon>
    </lineage>
</organism>
<feature type="signal peptide" evidence="2">
    <location>
        <begin position="1"/>
        <end position="24"/>
    </location>
</feature>
<dbReference type="InterPro" id="IPR005152">
    <property type="entry name" value="Lipase_secreted"/>
</dbReference>
<dbReference type="HOGENOM" id="CLU_029538_5_0_1"/>
<dbReference type="AlphaFoldDB" id="A0A0A1V6F3"/>
<feature type="chain" id="PRO_5013435618" evidence="2">
    <location>
        <begin position="25"/>
        <end position="458"/>
    </location>
</feature>
<name>A0A0A1V6F3_9HYPO</name>
<accession>A0A0A1V6F3</accession>
<dbReference type="GO" id="GO:0016042">
    <property type="term" value="P:lipid catabolic process"/>
    <property type="evidence" value="ECO:0007669"/>
    <property type="project" value="UniProtKB-UniRule"/>
</dbReference>
<dbReference type="PIRSF" id="PIRSF029171">
    <property type="entry name" value="Esterase_LipA"/>
    <property type="match status" value="1"/>
</dbReference>
<evidence type="ECO:0000256" key="2">
    <source>
        <dbReference type="PIRNR" id="PIRNR029171"/>
    </source>
</evidence>
<comment type="caution">
    <text evidence="3">The sequence shown here is derived from an EMBL/GenBank/DDBJ whole genome shotgun (WGS) entry which is preliminary data.</text>
</comment>